<dbReference type="Pfam" id="PF12686">
    <property type="entry name" value="DUF3800"/>
    <property type="match status" value="1"/>
</dbReference>
<evidence type="ECO:0000313" key="2">
    <source>
        <dbReference type="Proteomes" id="UP001365781"/>
    </source>
</evidence>
<feature type="non-terminal residue" evidence="1">
    <location>
        <position position="84"/>
    </location>
</feature>
<gene>
    <name evidence="1" type="ORF">WB403_50935</name>
</gene>
<feature type="non-terminal residue" evidence="1">
    <location>
        <position position="1"/>
    </location>
</feature>
<sequence length="84" mass="9531">KLELEFRRICDGQNAVGKMQNLEIRFMDKKHNSTGLQLADLVAHPIGRHVIKPDQPNRAYDALKSKFRASPNGKIEGYGLKIFP</sequence>
<reference evidence="1 2" key="1">
    <citation type="submission" date="2024-03" db="EMBL/GenBank/DDBJ databases">
        <title>First Report of Pectobacterium brasiliscabiei causing potato scab in china.</title>
        <authorList>
            <person name="Handique U."/>
        </authorList>
    </citation>
    <scope>NUCLEOTIDE SEQUENCE [LARGE SCALE GENOMIC DNA]</scope>
    <source>
        <strain evidence="1 2">ZRIMU1503</strain>
    </source>
</reference>
<comment type="caution">
    <text evidence="1">The sequence shown here is derived from an EMBL/GenBank/DDBJ whole genome shotgun (WGS) entry which is preliminary data.</text>
</comment>
<dbReference type="RefSeq" id="WP_336559280.1">
    <property type="nucleotide sequence ID" value="NZ_JBBAYM010000616.1"/>
</dbReference>
<protein>
    <submittedName>
        <fullName evidence="1">DUF3800 domain-containing protein</fullName>
    </submittedName>
</protein>
<accession>A0ABU8GW66</accession>
<proteinExistence type="predicted"/>
<dbReference type="Proteomes" id="UP001365781">
    <property type="component" value="Unassembled WGS sequence"/>
</dbReference>
<organism evidence="1 2">
    <name type="scientific">Streptomyces brasiliscabiei</name>
    <dbReference type="NCBI Taxonomy" id="2736302"/>
    <lineage>
        <taxon>Bacteria</taxon>
        <taxon>Bacillati</taxon>
        <taxon>Actinomycetota</taxon>
        <taxon>Actinomycetes</taxon>
        <taxon>Kitasatosporales</taxon>
        <taxon>Streptomycetaceae</taxon>
        <taxon>Streptomyces</taxon>
    </lineage>
</organism>
<name>A0ABU8GW66_9ACTN</name>
<evidence type="ECO:0000313" key="1">
    <source>
        <dbReference type="EMBL" id="MEI5617428.1"/>
    </source>
</evidence>
<dbReference type="InterPro" id="IPR024524">
    <property type="entry name" value="DUF3800"/>
</dbReference>
<dbReference type="EMBL" id="JBBAYM010000616">
    <property type="protein sequence ID" value="MEI5617428.1"/>
    <property type="molecule type" value="Genomic_DNA"/>
</dbReference>
<keyword evidence="2" id="KW-1185">Reference proteome</keyword>